<accession>A0A6J4LB31</accession>
<sequence>CCARRLQPRGPDASAPCATRSRPVAERCRATRGLQCRRRFAGFH</sequence>
<protein>
    <submittedName>
        <fullName evidence="1">Uncharacterized protein</fullName>
    </submittedName>
</protein>
<evidence type="ECO:0000313" key="1">
    <source>
        <dbReference type="EMBL" id="CAA9327976.1"/>
    </source>
</evidence>
<gene>
    <name evidence="1" type="ORF">AVDCRST_MAG71-1621</name>
</gene>
<organism evidence="1">
    <name type="scientific">uncultured Lysobacter sp</name>
    <dbReference type="NCBI Taxonomy" id="271060"/>
    <lineage>
        <taxon>Bacteria</taxon>
        <taxon>Pseudomonadati</taxon>
        <taxon>Pseudomonadota</taxon>
        <taxon>Gammaproteobacteria</taxon>
        <taxon>Lysobacterales</taxon>
        <taxon>Lysobacteraceae</taxon>
        <taxon>Lysobacter</taxon>
        <taxon>environmental samples</taxon>
    </lineage>
</organism>
<name>A0A6J4LB31_9GAMM</name>
<proteinExistence type="predicted"/>
<dbReference type="EMBL" id="CADCUA010000393">
    <property type="protein sequence ID" value="CAA9327976.1"/>
    <property type="molecule type" value="Genomic_DNA"/>
</dbReference>
<feature type="non-terminal residue" evidence="1">
    <location>
        <position position="1"/>
    </location>
</feature>
<feature type="non-terminal residue" evidence="1">
    <location>
        <position position="44"/>
    </location>
</feature>
<dbReference type="AlphaFoldDB" id="A0A6J4LB31"/>
<reference evidence="1" key="1">
    <citation type="submission" date="2020-02" db="EMBL/GenBank/DDBJ databases">
        <authorList>
            <person name="Meier V. D."/>
        </authorList>
    </citation>
    <scope>NUCLEOTIDE SEQUENCE</scope>
    <source>
        <strain evidence="1">AVDCRST_MAG71</strain>
    </source>
</reference>